<feature type="signal peptide" evidence="1">
    <location>
        <begin position="1"/>
        <end position="32"/>
    </location>
</feature>
<feature type="chain" id="PRO_5043039211" description="Secreted protein" evidence="1">
    <location>
        <begin position="33"/>
        <end position="122"/>
    </location>
</feature>
<accession>A0AAQ4DZ03</accession>
<sequence>MRRQPGSMKRLVCFLAFLLSFILSSGSPLTYAESESVHAIPADDGTDEYWRQALGWALEQIGKWFQKTRQPFPLFYSAQDNALTPQETPTHPIRKLARLLNEFADRAEVGREPFDRGELLTL</sequence>
<protein>
    <recommendedName>
        <fullName evidence="4">Secreted protein</fullName>
    </recommendedName>
</protein>
<gene>
    <name evidence="2" type="ORF">V5799_005527</name>
</gene>
<evidence type="ECO:0008006" key="4">
    <source>
        <dbReference type="Google" id="ProtNLM"/>
    </source>
</evidence>
<dbReference type="EMBL" id="JARKHS020025148">
    <property type="protein sequence ID" value="KAK8767693.1"/>
    <property type="molecule type" value="Genomic_DNA"/>
</dbReference>
<evidence type="ECO:0000313" key="3">
    <source>
        <dbReference type="Proteomes" id="UP001321473"/>
    </source>
</evidence>
<organism evidence="2 3">
    <name type="scientific">Amblyomma americanum</name>
    <name type="common">Lone star tick</name>
    <dbReference type="NCBI Taxonomy" id="6943"/>
    <lineage>
        <taxon>Eukaryota</taxon>
        <taxon>Metazoa</taxon>
        <taxon>Ecdysozoa</taxon>
        <taxon>Arthropoda</taxon>
        <taxon>Chelicerata</taxon>
        <taxon>Arachnida</taxon>
        <taxon>Acari</taxon>
        <taxon>Parasitiformes</taxon>
        <taxon>Ixodida</taxon>
        <taxon>Ixodoidea</taxon>
        <taxon>Ixodidae</taxon>
        <taxon>Amblyomminae</taxon>
        <taxon>Amblyomma</taxon>
    </lineage>
</organism>
<reference evidence="2 3" key="1">
    <citation type="journal article" date="2023" name="Arcadia Sci">
        <title>De novo assembly of a long-read Amblyomma americanum tick genome.</title>
        <authorList>
            <person name="Chou S."/>
            <person name="Poskanzer K.E."/>
            <person name="Rollins M."/>
            <person name="Thuy-Boun P.S."/>
        </authorList>
    </citation>
    <scope>NUCLEOTIDE SEQUENCE [LARGE SCALE GENOMIC DNA]</scope>
    <source>
        <strain evidence="2">F_SG_1</strain>
        <tissue evidence="2">Salivary glands</tissue>
    </source>
</reference>
<proteinExistence type="predicted"/>
<keyword evidence="1" id="KW-0732">Signal</keyword>
<evidence type="ECO:0000313" key="2">
    <source>
        <dbReference type="EMBL" id="KAK8767693.1"/>
    </source>
</evidence>
<evidence type="ECO:0000256" key="1">
    <source>
        <dbReference type="SAM" id="SignalP"/>
    </source>
</evidence>
<keyword evidence="3" id="KW-1185">Reference proteome</keyword>
<dbReference type="AlphaFoldDB" id="A0AAQ4DZ03"/>
<name>A0AAQ4DZ03_AMBAM</name>
<dbReference type="Proteomes" id="UP001321473">
    <property type="component" value="Unassembled WGS sequence"/>
</dbReference>
<comment type="caution">
    <text evidence="2">The sequence shown here is derived from an EMBL/GenBank/DDBJ whole genome shotgun (WGS) entry which is preliminary data.</text>
</comment>